<dbReference type="EMBL" id="LAZR01026085">
    <property type="protein sequence ID" value="KKL69846.1"/>
    <property type="molecule type" value="Genomic_DNA"/>
</dbReference>
<dbReference type="InterPro" id="IPR050336">
    <property type="entry name" value="Chromosome_partition/occlusion"/>
</dbReference>
<feature type="non-terminal residue" evidence="2">
    <location>
        <position position="223"/>
    </location>
</feature>
<dbReference type="GO" id="GO:0007059">
    <property type="term" value="P:chromosome segregation"/>
    <property type="evidence" value="ECO:0007669"/>
    <property type="project" value="TreeGrafter"/>
</dbReference>
<reference evidence="2" key="1">
    <citation type="journal article" date="2015" name="Nature">
        <title>Complex archaea that bridge the gap between prokaryotes and eukaryotes.</title>
        <authorList>
            <person name="Spang A."/>
            <person name="Saw J.H."/>
            <person name="Jorgensen S.L."/>
            <person name="Zaremba-Niedzwiedzka K."/>
            <person name="Martijn J."/>
            <person name="Lind A.E."/>
            <person name="van Eijk R."/>
            <person name="Schleper C."/>
            <person name="Guy L."/>
            <person name="Ettema T.J."/>
        </authorList>
    </citation>
    <scope>NUCLEOTIDE SEQUENCE</scope>
</reference>
<dbReference type="PANTHER" id="PTHR33375:SF1">
    <property type="entry name" value="CHROMOSOME-PARTITIONING PROTEIN PARB-RELATED"/>
    <property type="match status" value="1"/>
</dbReference>
<evidence type="ECO:0000313" key="2">
    <source>
        <dbReference type="EMBL" id="KKL69846.1"/>
    </source>
</evidence>
<dbReference type="SUPFAM" id="SSF110849">
    <property type="entry name" value="ParB/Sulfiredoxin"/>
    <property type="match status" value="1"/>
</dbReference>
<dbReference type="PANTHER" id="PTHR33375">
    <property type="entry name" value="CHROMOSOME-PARTITIONING PROTEIN PARB-RELATED"/>
    <property type="match status" value="1"/>
</dbReference>
<feature type="domain" description="ParB-like N-terminal" evidence="1">
    <location>
        <begin position="28"/>
        <end position="98"/>
    </location>
</feature>
<dbReference type="AlphaFoldDB" id="A0A0F9EUB3"/>
<dbReference type="Gene3D" id="1.10.10.2830">
    <property type="match status" value="1"/>
</dbReference>
<gene>
    <name evidence="2" type="ORF">LCGC14_2110820</name>
</gene>
<dbReference type="InterPro" id="IPR036086">
    <property type="entry name" value="ParB/Sulfiredoxin_sf"/>
</dbReference>
<comment type="caution">
    <text evidence="2">The sequence shown here is derived from an EMBL/GenBank/DDBJ whole genome shotgun (WGS) entry which is preliminary data.</text>
</comment>
<proteinExistence type="predicted"/>
<protein>
    <recommendedName>
        <fullName evidence="1">ParB-like N-terminal domain-containing protein</fullName>
    </recommendedName>
</protein>
<organism evidence="2">
    <name type="scientific">marine sediment metagenome</name>
    <dbReference type="NCBI Taxonomy" id="412755"/>
    <lineage>
        <taxon>unclassified sequences</taxon>
        <taxon>metagenomes</taxon>
        <taxon>ecological metagenomes</taxon>
    </lineage>
</organism>
<accession>A0A0F9EUB3</accession>
<sequence>MDLKQILLSDIDLSSQRHDRFLFSYARDLSVTMGSIKKVGLINPVILNLNHGRNEVYTIVCGYQRIKAFKKLGEERIKANVVEGLSDEELSLLSLHDNMFSRGFNETEKAIVIKRFQEIGYSYDRLISEITPLLGVPPNKKIIDRYLSLLKLDRGSKSAVARNELEIEKAFLLIMLDNAERDVACRILFKESSTNINEAKETIRNLLDLRQIRQKSISELLTA</sequence>
<dbReference type="Gene3D" id="3.90.1530.30">
    <property type="match status" value="1"/>
</dbReference>
<dbReference type="GO" id="GO:0005694">
    <property type="term" value="C:chromosome"/>
    <property type="evidence" value="ECO:0007669"/>
    <property type="project" value="TreeGrafter"/>
</dbReference>
<dbReference type="Pfam" id="PF02195">
    <property type="entry name" value="ParB_N"/>
    <property type="match status" value="1"/>
</dbReference>
<dbReference type="SUPFAM" id="SSF109709">
    <property type="entry name" value="KorB DNA-binding domain-like"/>
    <property type="match status" value="1"/>
</dbReference>
<dbReference type="InterPro" id="IPR003115">
    <property type="entry name" value="ParB_N"/>
</dbReference>
<evidence type="ECO:0000259" key="1">
    <source>
        <dbReference type="Pfam" id="PF02195"/>
    </source>
</evidence>
<name>A0A0F9EUB3_9ZZZZ</name>